<dbReference type="OrthoDB" id="5175931at2"/>
<protein>
    <submittedName>
        <fullName evidence="1">Uncharacterized protein</fullName>
    </submittedName>
</protein>
<dbReference type="KEGG" id="ahg:AHOG_02140"/>
<accession>A0A221VX23</accession>
<name>A0A221VX23_9PSEU</name>
<gene>
    <name evidence="1" type="ORF">AHOG_02140</name>
</gene>
<dbReference type="Proteomes" id="UP000204221">
    <property type="component" value="Chromosome"/>
</dbReference>
<evidence type="ECO:0000313" key="1">
    <source>
        <dbReference type="EMBL" id="ASO18092.1"/>
    </source>
</evidence>
<dbReference type="AlphaFoldDB" id="A0A221VX23"/>
<dbReference type="RefSeq" id="WP_157736592.1">
    <property type="nucleotide sequence ID" value="NZ_CP022521.1"/>
</dbReference>
<organism evidence="1 2">
    <name type="scientific">Actinoalloteichus hoggarensis</name>
    <dbReference type="NCBI Taxonomy" id="1470176"/>
    <lineage>
        <taxon>Bacteria</taxon>
        <taxon>Bacillati</taxon>
        <taxon>Actinomycetota</taxon>
        <taxon>Actinomycetes</taxon>
        <taxon>Pseudonocardiales</taxon>
        <taxon>Pseudonocardiaceae</taxon>
        <taxon>Actinoalloteichus</taxon>
    </lineage>
</organism>
<reference evidence="1 2" key="1">
    <citation type="submission" date="2017-07" db="EMBL/GenBank/DDBJ databases">
        <title>Complete genome sequence of Actinoalloteichus hoggarensis DSM 45943, type strain of Actinoalloteichus hoggarensis.</title>
        <authorList>
            <person name="Ruckert C."/>
            <person name="Nouioui I."/>
            <person name="Willmese J."/>
            <person name="van Wezel G."/>
            <person name="Klenk H.-P."/>
            <person name="Kalinowski J."/>
            <person name="Zotchev S.B."/>
        </authorList>
    </citation>
    <scope>NUCLEOTIDE SEQUENCE [LARGE SCALE GENOMIC DNA]</scope>
    <source>
        <strain evidence="1 2">DSM 45943</strain>
    </source>
</reference>
<sequence>MVKEYRRGTSRFADLVAPVAPVRLAEALLSWLDDSHSAAREAQDLRRRDPRGDWANPHSFGFDRYHYLVGTAETVAEEVPGIEVDQSRQSLFLCTPRTVIYQCRAKGGSPDDPILDDGDVQRNLVLRDDDPAGVHPGLFTRKFAITGGREVILLLWTGSEAGLADAWIGQGTRDTRNRIDWTWVHPLRDVVDGIGSAAPAMFPVGPAQQMLDLPDLDLTPRRDIAGAGRDRPVAGRAEPEAG</sequence>
<keyword evidence="2" id="KW-1185">Reference proteome</keyword>
<evidence type="ECO:0000313" key="2">
    <source>
        <dbReference type="Proteomes" id="UP000204221"/>
    </source>
</evidence>
<proteinExistence type="predicted"/>
<dbReference type="EMBL" id="CP022521">
    <property type="protein sequence ID" value="ASO18092.1"/>
    <property type="molecule type" value="Genomic_DNA"/>
</dbReference>